<dbReference type="EMBL" id="JAHRHJ020000377">
    <property type="protein sequence ID" value="KAH9294118.1"/>
    <property type="molecule type" value="Genomic_DNA"/>
</dbReference>
<evidence type="ECO:0000313" key="3">
    <source>
        <dbReference type="Proteomes" id="UP000824469"/>
    </source>
</evidence>
<evidence type="ECO:0000313" key="2">
    <source>
        <dbReference type="EMBL" id="KAH9294118.1"/>
    </source>
</evidence>
<feature type="region of interest" description="Disordered" evidence="1">
    <location>
        <begin position="148"/>
        <end position="168"/>
    </location>
</feature>
<gene>
    <name evidence="2" type="ORF">KI387_040679</name>
</gene>
<comment type="caution">
    <text evidence="2">The sequence shown here is derived from an EMBL/GenBank/DDBJ whole genome shotgun (WGS) entry which is preliminary data.</text>
</comment>
<proteinExistence type="predicted"/>
<dbReference type="AlphaFoldDB" id="A0AA38C7M0"/>
<accession>A0AA38C7M0</accession>
<reference evidence="2 3" key="1">
    <citation type="journal article" date="2021" name="Nat. Plants">
        <title>The Taxus genome provides insights into paclitaxel biosynthesis.</title>
        <authorList>
            <person name="Xiong X."/>
            <person name="Gou J."/>
            <person name="Liao Q."/>
            <person name="Li Y."/>
            <person name="Zhou Q."/>
            <person name="Bi G."/>
            <person name="Li C."/>
            <person name="Du R."/>
            <person name="Wang X."/>
            <person name="Sun T."/>
            <person name="Guo L."/>
            <person name="Liang H."/>
            <person name="Lu P."/>
            <person name="Wu Y."/>
            <person name="Zhang Z."/>
            <person name="Ro D.K."/>
            <person name="Shang Y."/>
            <person name="Huang S."/>
            <person name="Yan J."/>
        </authorList>
    </citation>
    <scope>NUCLEOTIDE SEQUENCE [LARGE SCALE GENOMIC DNA]</scope>
    <source>
        <strain evidence="2">Ta-2019</strain>
    </source>
</reference>
<evidence type="ECO:0000256" key="1">
    <source>
        <dbReference type="SAM" id="MobiDB-lite"/>
    </source>
</evidence>
<feature type="region of interest" description="Disordered" evidence="1">
    <location>
        <begin position="1"/>
        <end position="39"/>
    </location>
</feature>
<feature type="compositionally biased region" description="Basic and acidic residues" evidence="1">
    <location>
        <begin position="1"/>
        <end position="35"/>
    </location>
</feature>
<feature type="non-terminal residue" evidence="2">
    <location>
        <position position="168"/>
    </location>
</feature>
<dbReference type="Proteomes" id="UP000824469">
    <property type="component" value="Unassembled WGS sequence"/>
</dbReference>
<keyword evidence="3" id="KW-1185">Reference proteome</keyword>
<name>A0AA38C7M0_TAXCH</name>
<organism evidence="2 3">
    <name type="scientific">Taxus chinensis</name>
    <name type="common">Chinese yew</name>
    <name type="synonym">Taxus wallichiana var. chinensis</name>
    <dbReference type="NCBI Taxonomy" id="29808"/>
    <lineage>
        <taxon>Eukaryota</taxon>
        <taxon>Viridiplantae</taxon>
        <taxon>Streptophyta</taxon>
        <taxon>Embryophyta</taxon>
        <taxon>Tracheophyta</taxon>
        <taxon>Spermatophyta</taxon>
        <taxon>Pinopsida</taxon>
        <taxon>Pinidae</taxon>
        <taxon>Conifers II</taxon>
        <taxon>Cupressales</taxon>
        <taxon>Taxaceae</taxon>
        <taxon>Taxus</taxon>
    </lineage>
</organism>
<sequence>MFPRIEKHEKLQEMQQRKEEVPKKKEAKQERERMKVTKLNMVNEKTKRNEKEENSLCIQEASWPQNYTSNVVFNIVNTCLEDMEMNQEYDSIRKLMRQEEQEDIEDIYDDEVEALEGEEEPKYDFEYISMEQLKEELKALEEVIYQAKEDHADRHEDHTSAELIEDNQ</sequence>
<protein>
    <submittedName>
        <fullName evidence="2">Uncharacterized protein</fullName>
    </submittedName>
</protein>
<feature type="compositionally biased region" description="Basic and acidic residues" evidence="1">
    <location>
        <begin position="148"/>
        <end position="160"/>
    </location>
</feature>